<organism evidence="1 2">
    <name type="scientific">Mytilus coruscus</name>
    <name type="common">Sea mussel</name>
    <dbReference type="NCBI Taxonomy" id="42192"/>
    <lineage>
        <taxon>Eukaryota</taxon>
        <taxon>Metazoa</taxon>
        <taxon>Spiralia</taxon>
        <taxon>Lophotrochozoa</taxon>
        <taxon>Mollusca</taxon>
        <taxon>Bivalvia</taxon>
        <taxon>Autobranchia</taxon>
        <taxon>Pteriomorphia</taxon>
        <taxon>Mytilida</taxon>
        <taxon>Mytiloidea</taxon>
        <taxon>Mytilidae</taxon>
        <taxon>Mytilinae</taxon>
        <taxon>Mytilus</taxon>
    </lineage>
</organism>
<dbReference type="PANTHER" id="PTHR31655:SF7">
    <property type="entry name" value="PROTEIN FAM78A"/>
    <property type="match status" value="1"/>
</dbReference>
<dbReference type="EMBL" id="CACVKT020001978">
    <property type="protein sequence ID" value="CAC5373966.1"/>
    <property type="molecule type" value="Genomic_DNA"/>
</dbReference>
<accession>A0A6J8AU81</accession>
<protein>
    <submittedName>
        <fullName evidence="1">Protein FAM78B,Protein FAM78A</fullName>
    </submittedName>
</protein>
<gene>
    <name evidence="1" type="ORF">MCOR_11541</name>
</gene>
<sequence>MEGREMGNRSSTWLNETAIGINNLKEIHQKIRVLNLNARIEKQPTVVDETSQSVLKYRTPNFRVSATIELAPMTEQQKWKVGWIQACTDMMFHNTYGDEGYTSWEFPELISGQQSMISDCDGHHYPWYGSRNETVVFEGPCKMYQSATIAMNDNFHPHVTWRNPSNRNQTEPNLSHIIRDQSFYVWLVAWNMTTQNAYILKTVRWNMKLEINVDPKKSLGARANLVTSVVPKQPTVLENNIPIPRCSLMPPNANSAQMLVWRPRLGEAQCIIPPVWKKEVPVEEQVVRFDSKLCKL</sequence>
<dbReference type="InterPro" id="IPR029638">
    <property type="entry name" value="FAM78"/>
</dbReference>
<proteinExistence type="predicted"/>
<dbReference type="AlphaFoldDB" id="A0A6J8AU81"/>
<evidence type="ECO:0000313" key="1">
    <source>
        <dbReference type="EMBL" id="CAC5373966.1"/>
    </source>
</evidence>
<dbReference type="Proteomes" id="UP000507470">
    <property type="component" value="Unassembled WGS sequence"/>
</dbReference>
<name>A0A6J8AU81_MYTCO</name>
<dbReference type="OrthoDB" id="9971204at2759"/>
<evidence type="ECO:0000313" key="2">
    <source>
        <dbReference type="Proteomes" id="UP000507470"/>
    </source>
</evidence>
<dbReference type="PANTHER" id="PTHR31655">
    <property type="entry name" value="PROTEIN FAM78A"/>
    <property type="match status" value="1"/>
</dbReference>
<reference evidence="1 2" key="1">
    <citation type="submission" date="2020-06" db="EMBL/GenBank/DDBJ databases">
        <authorList>
            <person name="Li R."/>
            <person name="Bekaert M."/>
        </authorList>
    </citation>
    <scope>NUCLEOTIDE SEQUENCE [LARGE SCALE GENOMIC DNA]</scope>
    <source>
        <strain evidence="2">wild</strain>
    </source>
</reference>
<keyword evidence="2" id="KW-1185">Reference proteome</keyword>